<feature type="transmembrane region" description="Helical" evidence="1">
    <location>
        <begin position="109"/>
        <end position="129"/>
    </location>
</feature>
<keyword evidence="1" id="KW-1133">Transmembrane helix</keyword>
<organism evidence="2 3">
    <name type="scientific">Stella humosa</name>
    <dbReference type="NCBI Taxonomy" id="94"/>
    <lineage>
        <taxon>Bacteria</taxon>
        <taxon>Pseudomonadati</taxon>
        <taxon>Pseudomonadota</taxon>
        <taxon>Alphaproteobacteria</taxon>
        <taxon>Rhodospirillales</taxon>
        <taxon>Stellaceae</taxon>
        <taxon>Stella</taxon>
    </lineage>
</organism>
<dbReference type="AlphaFoldDB" id="A0A3N1MFK0"/>
<dbReference type="Pfam" id="PF07077">
    <property type="entry name" value="DUF1345"/>
    <property type="match status" value="1"/>
</dbReference>
<name>A0A3N1MFK0_9PROT</name>
<dbReference type="Proteomes" id="UP000278222">
    <property type="component" value="Unassembled WGS sequence"/>
</dbReference>
<dbReference type="EMBL" id="RJKX01000011">
    <property type="protein sequence ID" value="ROQ01915.1"/>
    <property type="molecule type" value="Genomic_DNA"/>
</dbReference>
<dbReference type="RefSeq" id="WP_123688624.1">
    <property type="nucleotide sequence ID" value="NZ_AP019700.1"/>
</dbReference>
<gene>
    <name evidence="2" type="ORF">EDC65_1102</name>
</gene>
<feature type="transmembrane region" description="Helical" evidence="1">
    <location>
        <begin position="76"/>
        <end position="97"/>
    </location>
</feature>
<feature type="transmembrane region" description="Helical" evidence="1">
    <location>
        <begin position="192"/>
        <end position="215"/>
    </location>
</feature>
<dbReference type="OrthoDB" id="64737at2"/>
<keyword evidence="1" id="KW-0472">Membrane</keyword>
<keyword evidence="1" id="KW-0812">Transmembrane</keyword>
<keyword evidence="3" id="KW-1185">Reference proteome</keyword>
<feature type="transmembrane region" description="Helical" evidence="1">
    <location>
        <begin position="35"/>
        <end position="56"/>
    </location>
</feature>
<dbReference type="InterPro" id="IPR009781">
    <property type="entry name" value="DUF1345"/>
</dbReference>
<evidence type="ECO:0000256" key="1">
    <source>
        <dbReference type="SAM" id="Phobius"/>
    </source>
</evidence>
<sequence>MIAGTGVHFRHHGRFYAAGLCAIGVWAATGGLDPALRFVLAGDVLFGIYLLLTALFAVRATPDDIREKAEYEDEGIIVIVLLTLAAIGLSLGAIFSLLGRSGPVAPLDLTLSIAGVLLGWLTLHTIAAFRYAHLYYRDAGPPGGPRVDRGGFAFPATPEPVIWDFLYHAFVIGMTAQVSDVQVETTGLRRLVLAHGVLSFLFNTVLLALAVNIAAGQVR</sequence>
<proteinExistence type="predicted"/>
<comment type="caution">
    <text evidence="2">The sequence shown here is derived from an EMBL/GenBank/DDBJ whole genome shotgun (WGS) entry which is preliminary data.</text>
</comment>
<protein>
    <submittedName>
        <fullName evidence="2">Putative membrane protein</fullName>
    </submittedName>
</protein>
<reference evidence="2 3" key="1">
    <citation type="submission" date="2018-11" db="EMBL/GenBank/DDBJ databases">
        <title>Genomic Encyclopedia of Type Strains, Phase IV (KMG-IV): sequencing the most valuable type-strain genomes for metagenomic binning, comparative biology and taxonomic classification.</title>
        <authorList>
            <person name="Goeker M."/>
        </authorList>
    </citation>
    <scope>NUCLEOTIDE SEQUENCE [LARGE SCALE GENOMIC DNA]</scope>
    <source>
        <strain evidence="2 3">DSM 5900</strain>
    </source>
</reference>
<accession>A0A3N1MFK0</accession>
<evidence type="ECO:0000313" key="2">
    <source>
        <dbReference type="EMBL" id="ROQ01915.1"/>
    </source>
</evidence>
<evidence type="ECO:0000313" key="3">
    <source>
        <dbReference type="Proteomes" id="UP000278222"/>
    </source>
</evidence>
<feature type="transmembrane region" description="Helical" evidence="1">
    <location>
        <begin position="12"/>
        <end position="29"/>
    </location>
</feature>